<dbReference type="AlphaFoldDB" id="A0A914Y0S8"/>
<comment type="cofactor">
    <cofactor evidence="5">
        <name>Fe(2+)</name>
        <dbReference type="ChEBI" id="CHEBI:29033"/>
    </cofactor>
</comment>
<dbReference type="EC" id="5.1.3.1" evidence="8"/>
<dbReference type="Pfam" id="PF00834">
    <property type="entry name" value="Ribul_P_3_epim"/>
    <property type="match status" value="1"/>
</dbReference>
<dbReference type="PROSITE" id="PS01086">
    <property type="entry name" value="RIBUL_P_3_EPIMER_2"/>
    <property type="match status" value="1"/>
</dbReference>
<dbReference type="InterPro" id="IPR000056">
    <property type="entry name" value="Ribul_P_3_epim-like"/>
</dbReference>
<dbReference type="PROSITE" id="PS01085">
    <property type="entry name" value="RIBUL_P_3_EPIMER_1"/>
    <property type="match status" value="1"/>
</dbReference>
<evidence type="ECO:0000313" key="15">
    <source>
        <dbReference type="WBParaSite" id="PSU_v2.g1282.t1"/>
    </source>
</evidence>
<evidence type="ECO:0000256" key="4">
    <source>
        <dbReference type="ARBA" id="ARBA00001947"/>
    </source>
</evidence>
<dbReference type="SUPFAM" id="SSF52540">
    <property type="entry name" value="P-loop containing nucleoside triphosphate hydrolases"/>
    <property type="match status" value="1"/>
</dbReference>
<evidence type="ECO:0000256" key="6">
    <source>
        <dbReference type="ARBA" id="ARBA00005016"/>
    </source>
</evidence>
<dbReference type="PROSITE" id="PS51420">
    <property type="entry name" value="RHO"/>
    <property type="match status" value="1"/>
</dbReference>
<dbReference type="InterPro" id="IPR001806">
    <property type="entry name" value="Small_GTPase"/>
</dbReference>
<dbReference type="PANTHER" id="PTHR11749">
    <property type="entry name" value="RIBULOSE-5-PHOSPHATE-3-EPIMERASE"/>
    <property type="match status" value="1"/>
</dbReference>
<dbReference type="SMART" id="SM00176">
    <property type="entry name" value="RAN"/>
    <property type="match status" value="1"/>
</dbReference>
<comment type="cofactor">
    <cofactor evidence="2">
        <name>Mn(2+)</name>
        <dbReference type="ChEBI" id="CHEBI:29035"/>
    </cofactor>
</comment>
<evidence type="ECO:0000313" key="14">
    <source>
        <dbReference type="Proteomes" id="UP000887577"/>
    </source>
</evidence>
<dbReference type="CDD" id="cd00429">
    <property type="entry name" value="RPE"/>
    <property type="match status" value="1"/>
</dbReference>
<dbReference type="FunFam" id="3.40.50.300:FF:001462">
    <property type="entry name" value="Small GTP-binding protein, putative"/>
    <property type="match status" value="1"/>
</dbReference>
<evidence type="ECO:0000256" key="11">
    <source>
        <dbReference type="ARBA" id="ARBA00022833"/>
    </source>
</evidence>
<evidence type="ECO:0000256" key="7">
    <source>
        <dbReference type="ARBA" id="ARBA00009541"/>
    </source>
</evidence>
<dbReference type="SMART" id="SM00174">
    <property type="entry name" value="RHO"/>
    <property type="match status" value="1"/>
</dbReference>
<dbReference type="Gene3D" id="3.40.50.300">
    <property type="entry name" value="P-loop containing nucleotide triphosphate hydrolases"/>
    <property type="match status" value="1"/>
</dbReference>
<dbReference type="SMART" id="SM00175">
    <property type="entry name" value="RAB"/>
    <property type="match status" value="1"/>
</dbReference>
<dbReference type="NCBIfam" id="TIGR00231">
    <property type="entry name" value="small_GTP"/>
    <property type="match status" value="1"/>
</dbReference>
<evidence type="ECO:0000256" key="13">
    <source>
        <dbReference type="ARBA" id="ARBA00029933"/>
    </source>
</evidence>
<dbReference type="GO" id="GO:0005975">
    <property type="term" value="P:carbohydrate metabolic process"/>
    <property type="evidence" value="ECO:0007669"/>
    <property type="project" value="InterPro"/>
</dbReference>
<protein>
    <recommendedName>
        <fullName evidence="9">Ribulose-phosphate 3-epimerase</fullName>
        <ecNumber evidence="8">5.1.3.1</ecNumber>
    </recommendedName>
    <alternativeName>
        <fullName evidence="13">RPE</fullName>
    </alternativeName>
</protein>
<dbReference type="PROSITE" id="PS51419">
    <property type="entry name" value="RAB"/>
    <property type="match status" value="1"/>
</dbReference>
<dbReference type="Gene3D" id="3.20.20.70">
    <property type="entry name" value="Aldolase class I"/>
    <property type="match status" value="1"/>
</dbReference>
<evidence type="ECO:0000256" key="8">
    <source>
        <dbReference type="ARBA" id="ARBA00013188"/>
    </source>
</evidence>
<dbReference type="GO" id="GO:0003924">
    <property type="term" value="F:GTPase activity"/>
    <property type="evidence" value="ECO:0007669"/>
    <property type="project" value="InterPro"/>
</dbReference>
<evidence type="ECO:0000256" key="3">
    <source>
        <dbReference type="ARBA" id="ARBA00001941"/>
    </source>
</evidence>
<dbReference type="GO" id="GO:0006098">
    <property type="term" value="P:pentose-phosphate shunt"/>
    <property type="evidence" value="ECO:0007669"/>
    <property type="project" value="InterPro"/>
</dbReference>
<keyword evidence="11" id="KW-0862">Zinc</keyword>
<comment type="cofactor">
    <cofactor evidence="4">
        <name>Zn(2+)</name>
        <dbReference type="ChEBI" id="CHEBI:29105"/>
    </cofactor>
</comment>
<dbReference type="GO" id="GO:0046872">
    <property type="term" value="F:metal ion binding"/>
    <property type="evidence" value="ECO:0007669"/>
    <property type="project" value="UniProtKB-KW"/>
</dbReference>
<proteinExistence type="inferred from homology"/>
<keyword evidence="14" id="KW-1185">Reference proteome</keyword>
<dbReference type="GO" id="GO:0004750">
    <property type="term" value="F:D-ribulose-phosphate 3-epimerase activity"/>
    <property type="evidence" value="ECO:0007669"/>
    <property type="project" value="UniProtKB-EC"/>
</dbReference>
<organism evidence="14 15">
    <name type="scientific">Panagrolaimus superbus</name>
    <dbReference type="NCBI Taxonomy" id="310955"/>
    <lineage>
        <taxon>Eukaryota</taxon>
        <taxon>Metazoa</taxon>
        <taxon>Ecdysozoa</taxon>
        <taxon>Nematoda</taxon>
        <taxon>Chromadorea</taxon>
        <taxon>Rhabditida</taxon>
        <taxon>Tylenchina</taxon>
        <taxon>Panagrolaimomorpha</taxon>
        <taxon>Panagrolaimoidea</taxon>
        <taxon>Panagrolaimidae</taxon>
        <taxon>Panagrolaimus</taxon>
    </lineage>
</organism>
<evidence type="ECO:0000256" key="1">
    <source>
        <dbReference type="ARBA" id="ARBA00001782"/>
    </source>
</evidence>
<dbReference type="WBParaSite" id="PSU_v2.g1282.t1">
    <property type="protein sequence ID" value="PSU_v2.g1282.t1"/>
    <property type="gene ID" value="PSU_v2.g1282"/>
</dbReference>
<dbReference type="CDD" id="cd00154">
    <property type="entry name" value="Rab"/>
    <property type="match status" value="1"/>
</dbReference>
<comment type="similarity">
    <text evidence="7">Belongs to the ribulose-phosphate 3-epimerase family.</text>
</comment>
<name>A0A914Y0S8_9BILA</name>
<dbReference type="SUPFAM" id="SSF51366">
    <property type="entry name" value="Ribulose-phoshate binding barrel"/>
    <property type="match status" value="1"/>
</dbReference>
<comment type="pathway">
    <text evidence="6">Carbohydrate degradation; pentose phosphate pathway; D-xylulose 5-phosphate from D-ribulose 5-phosphate (non-oxidative stage): step 1/1.</text>
</comment>
<dbReference type="SMART" id="SM00173">
    <property type="entry name" value="RAS"/>
    <property type="match status" value="1"/>
</dbReference>
<dbReference type="Proteomes" id="UP000887577">
    <property type="component" value="Unplaced"/>
</dbReference>
<dbReference type="GO" id="GO:0005525">
    <property type="term" value="F:GTP binding"/>
    <property type="evidence" value="ECO:0007669"/>
    <property type="project" value="InterPro"/>
</dbReference>
<evidence type="ECO:0000256" key="12">
    <source>
        <dbReference type="ARBA" id="ARBA00023235"/>
    </source>
</evidence>
<accession>A0A914Y0S8</accession>
<dbReference type="InterPro" id="IPR013785">
    <property type="entry name" value="Aldolase_TIM"/>
</dbReference>
<dbReference type="HAMAP" id="MF_02227">
    <property type="entry name" value="RPE"/>
    <property type="match status" value="1"/>
</dbReference>
<keyword evidence="12" id="KW-0413">Isomerase</keyword>
<reference evidence="15" key="1">
    <citation type="submission" date="2022-11" db="UniProtKB">
        <authorList>
            <consortium name="WormBaseParasite"/>
        </authorList>
    </citation>
    <scope>IDENTIFICATION</scope>
</reference>
<evidence type="ECO:0000256" key="2">
    <source>
        <dbReference type="ARBA" id="ARBA00001936"/>
    </source>
</evidence>
<dbReference type="InterPro" id="IPR005225">
    <property type="entry name" value="Small_GTP-bd"/>
</dbReference>
<sequence length="437" mass="47969">MSRPQKVKVITVGNSGVGKTSIIMRVDGQEFASNVVASLGASYVSAHSKHDGNEIILQIWDTAGQERFRSMIPLYARNARACVLIYDITLRESFNDITVWLREVEKSACELDVIMLVANKTDLEELRVVTKEEGLQLAEKLGATYFETSAKDGTGITTTVKKLGELMAQKLLRAEPMGLQAMAISEDDLTDKQTSKGRFSHKMSKLRAIICPSILNSDLANLTTECRKLLSAGADYLHLDVMDGHFVPNLTFGHPLIECLRKQLGPTPFFDVHLMVSNPEQWLEPMKKAGATQFCFHYEAVQEKGGEKAVQSLIEKIRETGLKAALAIKPKTDVSVVFPYGNILDMVLVMTVEPGFGGQKFMEDMMPKVQTLREKFPNLNIQCDGGITTANINICAEAGANIIVSGTGIIKADDPEDAIDAMRQILEKSLAKAAASK</sequence>
<comment type="catalytic activity">
    <reaction evidence="1">
        <text>D-ribulose 5-phosphate = D-xylulose 5-phosphate</text>
        <dbReference type="Rhea" id="RHEA:13677"/>
        <dbReference type="ChEBI" id="CHEBI:57737"/>
        <dbReference type="ChEBI" id="CHEBI:58121"/>
        <dbReference type="EC" id="5.1.3.1"/>
    </reaction>
</comment>
<dbReference type="Pfam" id="PF00071">
    <property type="entry name" value="Ras"/>
    <property type="match status" value="1"/>
</dbReference>
<keyword evidence="10" id="KW-0479">Metal-binding</keyword>
<evidence type="ECO:0000256" key="5">
    <source>
        <dbReference type="ARBA" id="ARBA00001954"/>
    </source>
</evidence>
<dbReference type="PROSITE" id="PS51421">
    <property type="entry name" value="RAS"/>
    <property type="match status" value="1"/>
</dbReference>
<evidence type="ECO:0000256" key="10">
    <source>
        <dbReference type="ARBA" id="ARBA00022723"/>
    </source>
</evidence>
<dbReference type="FunFam" id="3.20.20.70:FF:000074">
    <property type="entry name" value="Ribulose-phosphate 3-epimerase"/>
    <property type="match status" value="1"/>
</dbReference>
<dbReference type="NCBIfam" id="NF004076">
    <property type="entry name" value="PRK05581.1-4"/>
    <property type="match status" value="1"/>
</dbReference>
<dbReference type="PRINTS" id="PR00449">
    <property type="entry name" value="RASTRNSFRMNG"/>
</dbReference>
<evidence type="ECO:0000256" key="9">
    <source>
        <dbReference type="ARBA" id="ARBA00013920"/>
    </source>
</evidence>
<dbReference type="InterPro" id="IPR026019">
    <property type="entry name" value="Ribul_P_3_epim"/>
</dbReference>
<dbReference type="InterPro" id="IPR011060">
    <property type="entry name" value="RibuloseP-bd_barrel"/>
</dbReference>
<dbReference type="InterPro" id="IPR027417">
    <property type="entry name" value="P-loop_NTPase"/>
</dbReference>
<comment type="cofactor">
    <cofactor evidence="3">
        <name>Co(2+)</name>
        <dbReference type="ChEBI" id="CHEBI:48828"/>
    </cofactor>
</comment>